<dbReference type="EMBL" id="RBVX01000001">
    <property type="protein sequence ID" value="RSL35052.1"/>
    <property type="molecule type" value="Genomic_DNA"/>
</dbReference>
<name>A0A3R9PBX5_9BACI</name>
<dbReference type="InterPro" id="IPR019734">
    <property type="entry name" value="TPR_rpt"/>
</dbReference>
<protein>
    <submittedName>
        <fullName evidence="4">Tetratricopeptide repeat protein</fullName>
    </submittedName>
</protein>
<gene>
    <name evidence="4" type="ORF">D7Z54_00300</name>
</gene>
<keyword evidence="1" id="KW-0677">Repeat</keyword>
<evidence type="ECO:0000313" key="4">
    <source>
        <dbReference type="EMBL" id="RSL35052.1"/>
    </source>
</evidence>
<organism evidence="4 5">
    <name type="scientific">Salibacterium salarium</name>
    <dbReference type="NCBI Taxonomy" id="284579"/>
    <lineage>
        <taxon>Bacteria</taxon>
        <taxon>Bacillati</taxon>
        <taxon>Bacillota</taxon>
        <taxon>Bacilli</taxon>
        <taxon>Bacillales</taxon>
        <taxon>Bacillaceae</taxon>
    </lineage>
</organism>
<evidence type="ECO:0000256" key="3">
    <source>
        <dbReference type="PROSITE-ProRule" id="PRU00339"/>
    </source>
</evidence>
<dbReference type="Pfam" id="PF07719">
    <property type="entry name" value="TPR_2"/>
    <property type="match status" value="1"/>
</dbReference>
<feature type="repeat" description="TPR" evidence="3">
    <location>
        <begin position="18"/>
        <end position="51"/>
    </location>
</feature>
<keyword evidence="2 3" id="KW-0802">TPR repeat</keyword>
<proteinExistence type="predicted"/>
<dbReference type="PROSITE" id="PS50005">
    <property type="entry name" value="TPR"/>
    <property type="match status" value="1"/>
</dbReference>
<dbReference type="PANTHER" id="PTHR45586:SF1">
    <property type="entry name" value="LIPOPOLYSACCHARIDE ASSEMBLY PROTEIN B"/>
    <property type="match status" value="1"/>
</dbReference>
<dbReference type="PANTHER" id="PTHR45586">
    <property type="entry name" value="TPR REPEAT-CONTAINING PROTEIN PA4667"/>
    <property type="match status" value="1"/>
</dbReference>
<evidence type="ECO:0000256" key="2">
    <source>
        <dbReference type="ARBA" id="ARBA00022803"/>
    </source>
</evidence>
<dbReference type="OrthoDB" id="600613at2"/>
<sequence length="349" mass="40944">MMKTEHSQGQVIPFIQNGEYFFKRGVHAYQKQELQRAVKYLRRAVELNPNQGVFQCQLAAIYSDMGEYNQSIDMLLHVLDDVDETMYECYFFLANNYAYQGLFDKAAETATLYLQMDPEGDFAKDTKDLLEMLEMDQEEQADSETSDTEDELIITYEKALRMIKEENYYEAEMLLENIVTDYPMYWPAQTQLSRVLYLKGHTEEALAYTKDLLQENHYLPAVCQLAVFYKEASREAEAQGTADVLKQVVPMNKDHLFQLASTLCLLEEYEDAYRFFKIFKARFRPEEGNFFFQYGVAAYETGRIQEAKSQWQRAKSMQHTGASVLLEKLEHNLLFSSDVSYESWMYHRM</sequence>
<dbReference type="RefSeq" id="WP_125553325.1">
    <property type="nucleotide sequence ID" value="NZ_RBVX01000001.1"/>
</dbReference>
<evidence type="ECO:0000313" key="5">
    <source>
        <dbReference type="Proteomes" id="UP000275076"/>
    </source>
</evidence>
<dbReference type="InterPro" id="IPR013105">
    <property type="entry name" value="TPR_2"/>
</dbReference>
<accession>A0A3R9PBX5</accession>
<dbReference type="AlphaFoldDB" id="A0A3R9PBX5"/>
<dbReference type="SMART" id="SM00028">
    <property type="entry name" value="TPR"/>
    <property type="match status" value="3"/>
</dbReference>
<dbReference type="Proteomes" id="UP000275076">
    <property type="component" value="Unassembled WGS sequence"/>
</dbReference>
<evidence type="ECO:0000256" key="1">
    <source>
        <dbReference type="ARBA" id="ARBA00022737"/>
    </source>
</evidence>
<dbReference type="Gene3D" id="1.25.40.10">
    <property type="entry name" value="Tetratricopeptide repeat domain"/>
    <property type="match status" value="2"/>
</dbReference>
<keyword evidence="5" id="KW-1185">Reference proteome</keyword>
<dbReference type="InterPro" id="IPR051012">
    <property type="entry name" value="CellSynth/LPSAsmb/PSIAsmb"/>
</dbReference>
<dbReference type="SUPFAM" id="SSF48452">
    <property type="entry name" value="TPR-like"/>
    <property type="match status" value="2"/>
</dbReference>
<comment type="caution">
    <text evidence="4">The sequence shown here is derived from an EMBL/GenBank/DDBJ whole genome shotgun (WGS) entry which is preliminary data.</text>
</comment>
<reference evidence="4 5" key="1">
    <citation type="submission" date="2018-10" db="EMBL/GenBank/DDBJ databases">
        <title>Draft genome sequence of Bacillus salarius IM0101, isolated from a hypersaline soil in Inner Mongolia, China.</title>
        <authorList>
            <person name="Yamprayoonswat W."/>
            <person name="Boonvisut S."/>
            <person name="Jumpathong W."/>
            <person name="Sittihan S."/>
            <person name="Ruangsuj P."/>
            <person name="Wanthongcharoen S."/>
            <person name="Thongpramul N."/>
            <person name="Pimmason S."/>
            <person name="Yu B."/>
            <person name="Yasawong M."/>
        </authorList>
    </citation>
    <scope>NUCLEOTIDE SEQUENCE [LARGE SCALE GENOMIC DNA]</scope>
    <source>
        <strain evidence="4 5">IM0101</strain>
    </source>
</reference>
<dbReference type="InterPro" id="IPR011990">
    <property type="entry name" value="TPR-like_helical_dom_sf"/>
</dbReference>